<protein>
    <submittedName>
        <fullName evidence="1">Uncharacterized protein</fullName>
    </submittedName>
</protein>
<accession>A0A0H5PY61</accession>
<keyword evidence="1" id="KW-0614">Plasmid</keyword>
<evidence type="ECO:0000313" key="1">
    <source>
        <dbReference type="EMBL" id="CRY94503.1"/>
    </source>
</evidence>
<reference evidence="1" key="1">
    <citation type="submission" date="2015-06" db="EMBL/GenBank/DDBJ databases">
        <authorList>
            <person name="Joergensen T."/>
        </authorList>
    </citation>
    <scope>NUCLEOTIDE SEQUENCE</scope>
    <source>
        <plasmid evidence="1">pRGRH0268</plasmid>
    </source>
</reference>
<reference evidence="1" key="2">
    <citation type="submission" date="2015-07" db="EMBL/GenBank/DDBJ databases">
        <title>Plasmids, circular viruses and viroids from rat gut.</title>
        <authorList>
            <person name="Jorgensen T.J."/>
            <person name="Hansen M.A."/>
            <person name="Xu Z."/>
            <person name="Tabak M.A."/>
            <person name="Sorensen S.J."/>
            <person name="Hansen L.H."/>
        </authorList>
    </citation>
    <scope>NUCLEOTIDE SEQUENCE</scope>
    <source>
        <plasmid evidence="1">pRGRH0268</plasmid>
    </source>
</reference>
<dbReference type="EMBL" id="LN852940">
    <property type="protein sequence ID" value="CRY94503.1"/>
    <property type="molecule type" value="Genomic_DNA"/>
</dbReference>
<organism evidence="1">
    <name type="scientific">uncultured prokaryote</name>
    <dbReference type="NCBI Taxonomy" id="198431"/>
    <lineage>
        <taxon>unclassified sequences</taxon>
        <taxon>environmental samples</taxon>
    </lineage>
</organism>
<geneLocation type="plasmid" evidence="1">
    <name>pRGRH0268</name>
</geneLocation>
<name>A0A0H5PY61_9ZZZZ</name>
<sequence length="93" mass="10431">MRNTTIGCFAERVAKGDDCHSVKTKAKPPEAAASGGFLRRNGTDEPYCTQAISNCLNVNTKRLTLTGVLFIIKMKMRLVVERMVAKWIRKEML</sequence>
<dbReference type="AlphaFoldDB" id="A0A0H5PY61"/>
<proteinExistence type="predicted"/>